<protein>
    <submittedName>
        <fullName evidence="1">Uncharacterized protein</fullName>
    </submittedName>
</protein>
<gene>
    <name evidence="1" type="ORF">BJY01DRAFT_103968</name>
</gene>
<accession>A0ABR4KI73</accession>
<reference evidence="1 2" key="1">
    <citation type="submission" date="2024-07" db="EMBL/GenBank/DDBJ databases">
        <title>Section-level genome sequencing and comparative genomics of Aspergillus sections Usti and Cavernicolus.</title>
        <authorList>
            <consortium name="Lawrence Berkeley National Laboratory"/>
            <person name="Nybo J.L."/>
            <person name="Vesth T.C."/>
            <person name="Theobald S."/>
            <person name="Frisvad J.C."/>
            <person name="Larsen T.O."/>
            <person name="Kjaerboelling I."/>
            <person name="Rothschild-Mancinelli K."/>
            <person name="Lyhne E.K."/>
            <person name="Kogle M.E."/>
            <person name="Barry K."/>
            <person name="Clum A."/>
            <person name="Na H."/>
            <person name="Ledsgaard L."/>
            <person name="Lin J."/>
            <person name="Lipzen A."/>
            <person name="Kuo A."/>
            <person name="Riley R."/>
            <person name="Mondo S."/>
            <person name="Labutti K."/>
            <person name="Haridas S."/>
            <person name="Pangalinan J."/>
            <person name="Salamov A.A."/>
            <person name="Simmons B.A."/>
            <person name="Magnuson J.K."/>
            <person name="Chen J."/>
            <person name="Drula E."/>
            <person name="Henrissat B."/>
            <person name="Wiebenga A."/>
            <person name="Lubbers R.J."/>
            <person name="Gomes A.C."/>
            <person name="Makela M.R."/>
            <person name="Stajich J."/>
            <person name="Grigoriev I.V."/>
            <person name="Mortensen U.H."/>
            <person name="De Vries R.P."/>
            <person name="Baker S.E."/>
            <person name="Andersen M.R."/>
        </authorList>
    </citation>
    <scope>NUCLEOTIDE SEQUENCE [LARGE SCALE GENOMIC DNA]</scope>
    <source>
        <strain evidence="1 2">CBS 123904</strain>
    </source>
</reference>
<dbReference type="Proteomes" id="UP001610446">
    <property type="component" value="Unassembled WGS sequence"/>
</dbReference>
<dbReference type="EMBL" id="JBFXLU010000027">
    <property type="protein sequence ID" value="KAL2851971.1"/>
    <property type="molecule type" value="Genomic_DNA"/>
</dbReference>
<evidence type="ECO:0000313" key="1">
    <source>
        <dbReference type="EMBL" id="KAL2851971.1"/>
    </source>
</evidence>
<keyword evidence="2" id="KW-1185">Reference proteome</keyword>
<name>A0ABR4KI73_9EURO</name>
<organism evidence="1 2">
    <name type="scientific">Aspergillus pseudoustus</name>
    <dbReference type="NCBI Taxonomy" id="1810923"/>
    <lineage>
        <taxon>Eukaryota</taxon>
        <taxon>Fungi</taxon>
        <taxon>Dikarya</taxon>
        <taxon>Ascomycota</taxon>
        <taxon>Pezizomycotina</taxon>
        <taxon>Eurotiomycetes</taxon>
        <taxon>Eurotiomycetidae</taxon>
        <taxon>Eurotiales</taxon>
        <taxon>Aspergillaceae</taxon>
        <taxon>Aspergillus</taxon>
        <taxon>Aspergillus subgen. Nidulantes</taxon>
    </lineage>
</organism>
<comment type="caution">
    <text evidence="1">The sequence shown here is derived from an EMBL/GenBank/DDBJ whole genome shotgun (WGS) entry which is preliminary data.</text>
</comment>
<evidence type="ECO:0000313" key="2">
    <source>
        <dbReference type="Proteomes" id="UP001610446"/>
    </source>
</evidence>
<sequence length="280" mass="32043">MEEYLISEMRDTSSKGCSACQVTPCHLITEIALEQPNHLQDKNARLASIRGRKHLLTCPCTCCICPYSNVTQGQRRIFQTDPVFAICSTELGTRKSRVKSHLDRSENKQNKYLREWRVFRAGVRSPSLVRLDFPYSESSTMPLFCSPKARTIKDFPYSWYWEGKPLRTGYKRGEFICQVRTDICPQPRGRVGAARCYPEQAHNFSSRPTYRCRCVCERLEPRQQFQFSICRHPQASHCCYSAEELTGTSKSGVISPNAVFADADAGSRSTRICRHLYPDS</sequence>
<proteinExistence type="predicted"/>